<evidence type="ECO:0000259" key="4">
    <source>
        <dbReference type="Pfam" id="PF00881"/>
    </source>
</evidence>
<keyword evidence="6" id="KW-1185">Reference proteome</keyword>
<dbReference type="Proteomes" id="UP001500280">
    <property type="component" value="Unassembled WGS sequence"/>
</dbReference>
<reference evidence="5 6" key="1">
    <citation type="journal article" date="2019" name="Int. J. Syst. Evol. Microbiol.">
        <title>The Global Catalogue of Microorganisms (GCM) 10K type strain sequencing project: providing services to taxonomists for standard genome sequencing and annotation.</title>
        <authorList>
            <consortium name="The Broad Institute Genomics Platform"/>
            <consortium name="The Broad Institute Genome Sequencing Center for Infectious Disease"/>
            <person name="Wu L."/>
            <person name="Ma J."/>
        </authorList>
    </citation>
    <scope>NUCLEOTIDE SEQUENCE [LARGE SCALE GENOMIC DNA]</scope>
    <source>
        <strain evidence="5 6">JCM 14307</strain>
    </source>
</reference>
<name>A0ABN2H1N0_9ACTN</name>
<comment type="similarity">
    <text evidence="1">Belongs to the nitroreductase family.</text>
</comment>
<dbReference type="PANTHER" id="PTHR43673:SF10">
    <property type="entry name" value="NADH DEHYDROGENASE_NAD(P)H NITROREDUCTASE XCC3605-RELATED"/>
    <property type="match status" value="1"/>
</dbReference>
<accession>A0ABN2H1N0</accession>
<evidence type="ECO:0000313" key="6">
    <source>
        <dbReference type="Proteomes" id="UP001500280"/>
    </source>
</evidence>
<comment type="caution">
    <text evidence="5">The sequence shown here is derived from an EMBL/GenBank/DDBJ whole genome shotgun (WGS) entry which is preliminary data.</text>
</comment>
<feature type="domain" description="Nitroreductase" evidence="4">
    <location>
        <begin position="7"/>
        <end position="170"/>
    </location>
</feature>
<dbReference type="InterPro" id="IPR029479">
    <property type="entry name" value="Nitroreductase"/>
</dbReference>
<dbReference type="Gene3D" id="3.40.109.10">
    <property type="entry name" value="NADH Oxidase"/>
    <property type="match status" value="1"/>
</dbReference>
<feature type="region of interest" description="Disordered" evidence="3">
    <location>
        <begin position="175"/>
        <end position="200"/>
    </location>
</feature>
<dbReference type="EMBL" id="BAAANF010000008">
    <property type="protein sequence ID" value="GAA1680221.1"/>
    <property type="molecule type" value="Genomic_DNA"/>
</dbReference>
<organism evidence="5 6">
    <name type="scientific">Kribbella yunnanensis</name>
    <dbReference type="NCBI Taxonomy" id="190194"/>
    <lineage>
        <taxon>Bacteria</taxon>
        <taxon>Bacillati</taxon>
        <taxon>Actinomycetota</taxon>
        <taxon>Actinomycetes</taxon>
        <taxon>Propionibacteriales</taxon>
        <taxon>Kribbellaceae</taxon>
        <taxon>Kribbella</taxon>
    </lineage>
</organism>
<evidence type="ECO:0000256" key="3">
    <source>
        <dbReference type="SAM" id="MobiDB-lite"/>
    </source>
</evidence>
<keyword evidence="2" id="KW-0560">Oxidoreductase</keyword>
<dbReference type="SUPFAM" id="SSF55469">
    <property type="entry name" value="FMN-dependent nitroreductase-like"/>
    <property type="match status" value="1"/>
</dbReference>
<dbReference type="PANTHER" id="PTHR43673">
    <property type="entry name" value="NAD(P)H NITROREDUCTASE YDGI-RELATED"/>
    <property type="match status" value="1"/>
</dbReference>
<sequence length="200" mass="22734">MEFAEVVRRRRMVREFADRPIAPESVERILASGQRGPSAGFVQGFAFLVLTEPADLDRFWPFAPNQTRYKPRVMNAPLVVVPLADRATYLERYTEEGWPAPYWSIDTGMAAMLMLLTAVDEGLDAFLFWLMPDAETKSADSDVPPHVQQFREEFGIPEGLDPIGAIAIGHRADDLSAQRPEMDERRRAPETFIHRGRWTS</sequence>
<evidence type="ECO:0000256" key="1">
    <source>
        <dbReference type="ARBA" id="ARBA00007118"/>
    </source>
</evidence>
<feature type="compositionally biased region" description="Basic and acidic residues" evidence="3">
    <location>
        <begin position="175"/>
        <end position="193"/>
    </location>
</feature>
<dbReference type="Pfam" id="PF00881">
    <property type="entry name" value="Nitroreductase"/>
    <property type="match status" value="1"/>
</dbReference>
<protein>
    <recommendedName>
        <fullName evidence="4">Nitroreductase domain-containing protein</fullName>
    </recommendedName>
</protein>
<dbReference type="InterPro" id="IPR000415">
    <property type="entry name" value="Nitroreductase-like"/>
</dbReference>
<dbReference type="CDD" id="cd02062">
    <property type="entry name" value="Nitro_FMN_reductase"/>
    <property type="match status" value="1"/>
</dbReference>
<gene>
    <name evidence="5" type="ORF">GCM10009745_25260</name>
</gene>
<proteinExistence type="inferred from homology"/>
<evidence type="ECO:0000256" key="2">
    <source>
        <dbReference type="ARBA" id="ARBA00023002"/>
    </source>
</evidence>
<evidence type="ECO:0000313" key="5">
    <source>
        <dbReference type="EMBL" id="GAA1680221.1"/>
    </source>
</evidence>
<dbReference type="RefSeq" id="WP_344149763.1">
    <property type="nucleotide sequence ID" value="NZ_BAAANF010000008.1"/>
</dbReference>